<comment type="subcellular location">
    <subcellularLocation>
        <location evidence="9">Cell membrane</location>
        <topology evidence="9">Multi-pass membrane protein</topology>
    </subcellularLocation>
</comment>
<sequence>MHLLYVISILIIILDQLTKHGAIKYLKDNKPIAVIDNFLEFNYVENFGAAFGILQNCRIFFIIITLIVIIAIFVFFRKNFYFLNKGMKVSLVMLLAGAIGNLIDRIRFGYVVDFISVKFKNGYGFPVFNIADSFIVISTILIIYMVLFDKYKV</sequence>
<evidence type="ECO:0000256" key="2">
    <source>
        <dbReference type="ARBA" id="ARBA00022475"/>
    </source>
</evidence>
<dbReference type="GO" id="GO:0006508">
    <property type="term" value="P:proteolysis"/>
    <property type="evidence" value="ECO:0007669"/>
    <property type="project" value="UniProtKB-KW"/>
</dbReference>
<dbReference type="EC" id="3.4.23.36" evidence="9"/>
<dbReference type="InterPro" id="IPR001872">
    <property type="entry name" value="Peptidase_A8"/>
</dbReference>
<dbReference type="PANTHER" id="PTHR33695">
    <property type="entry name" value="LIPOPROTEIN SIGNAL PEPTIDASE"/>
    <property type="match status" value="1"/>
</dbReference>
<evidence type="ECO:0000256" key="5">
    <source>
        <dbReference type="ARBA" id="ARBA00022750"/>
    </source>
</evidence>
<organism evidence="12 13">
    <name type="scientific">Anaerosalibacter massiliensis</name>
    <dbReference type="NCBI Taxonomy" id="1347392"/>
    <lineage>
        <taxon>Bacteria</taxon>
        <taxon>Bacillati</taxon>
        <taxon>Bacillota</taxon>
        <taxon>Tissierellia</taxon>
        <taxon>Tissierellales</taxon>
        <taxon>Sporanaerobacteraceae</taxon>
        <taxon>Anaerosalibacter</taxon>
    </lineage>
</organism>
<keyword evidence="5 9" id="KW-0064">Aspartyl protease</keyword>
<evidence type="ECO:0000313" key="13">
    <source>
        <dbReference type="Proteomes" id="UP001142078"/>
    </source>
</evidence>
<keyword evidence="7 9" id="KW-1133">Transmembrane helix</keyword>
<evidence type="ECO:0000256" key="1">
    <source>
        <dbReference type="ARBA" id="ARBA00006139"/>
    </source>
</evidence>
<feature type="transmembrane region" description="Helical" evidence="9">
    <location>
        <begin position="86"/>
        <end position="103"/>
    </location>
</feature>
<feature type="active site" evidence="9">
    <location>
        <position position="113"/>
    </location>
</feature>
<dbReference type="RefSeq" id="WP_257490100.1">
    <property type="nucleotide sequence ID" value="NZ_CABKTM010000043.1"/>
</dbReference>
<dbReference type="GO" id="GO:0005886">
    <property type="term" value="C:plasma membrane"/>
    <property type="evidence" value="ECO:0007669"/>
    <property type="project" value="UniProtKB-SubCell"/>
</dbReference>
<keyword evidence="3 9" id="KW-0645">Protease</keyword>
<evidence type="ECO:0000256" key="7">
    <source>
        <dbReference type="ARBA" id="ARBA00022989"/>
    </source>
</evidence>
<dbReference type="EMBL" id="JANJZL010000001">
    <property type="protein sequence ID" value="MCR2042559.1"/>
    <property type="molecule type" value="Genomic_DNA"/>
</dbReference>
<dbReference type="Proteomes" id="UP001142078">
    <property type="component" value="Unassembled WGS sequence"/>
</dbReference>
<keyword evidence="4 9" id="KW-0812">Transmembrane</keyword>
<feature type="active site" evidence="9">
    <location>
        <position position="132"/>
    </location>
</feature>
<evidence type="ECO:0000256" key="8">
    <source>
        <dbReference type="ARBA" id="ARBA00023136"/>
    </source>
</evidence>
<protein>
    <recommendedName>
        <fullName evidence="9">Lipoprotein signal peptidase</fullName>
        <ecNumber evidence="9">3.4.23.36</ecNumber>
    </recommendedName>
    <alternativeName>
        <fullName evidence="9">Prolipoprotein signal peptidase</fullName>
    </alternativeName>
    <alternativeName>
        <fullName evidence="9">Signal peptidase II</fullName>
        <shortName evidence="9">SPase II</shortName>
    </alternativeName>
</protein>
<dbReference type="GO" id="GO:0004190">
    <property type="term" value="F:aspartic-type endopeptidase activity"/>
    <property type="evidence" value="ECO:0007669"/>
    <property type="project" value="UniProtKB-UniRule"/>
</dbReference>
<comment type="caution">
    <text evidence="9">Lacks conserved residue(s) required for the propagation of feature annotation.</text>
</comment>
<keyword evidence="2 9" id="KW-1003">Cell membrane</keyword>
<accession>A0A9X2MF74</accession>
<keyword evidence="13" id="KW-1185">Reference proteome</keyword>
<evidence type="ECO:0000256" key="9">
    <source>
        <dbReference type="HAMAP-Rule" id="MF_00161"/>
    </source>
</evidence>
<feature type="transmembrane region" description="Helical" evidence="9">
    <location>
        <begin position="46"/>
        <end position="74"/>
    </location>
</feature>
<name>A0A9X2MF74_9FIRM</name>
<dbReference type="HAMAP" id="MF_00161">
    <property type="entry name" value="LspA"/>
    <property type="match status" value="1"/>
</dbReference>
<dbReference type="NCBIfam" id="TIGR00077">
    <property type="entry name" value="lspA"/>
    <property type="match status" value="1"/>
</dbReference>
<evidence type="ECO:0000256" key="11">
    <source>
        <dbReference type="RuleBase" id="RU004181"/>
    </source>
</evidence>
<comment type="pathway">
    <text evidence="9">Protein modification; lipoprotein biosynthesis (signal peptide cleavage).</text>
</comment>
<feature type="transmembrane region" description="Helical" evidence="9">
    <location>
        <begin position="123"/>
        <end position="147"/>
    </location>
</feature>
<keyword evidence="8 9" id="KW-0472">Membrane</keyword>
<evidence type="ECO:0000256" key="6">
    <source>
        <dbReference type="ARBA" id="ARBA00022801"/>
    </source>
</evidence>
<evidence type="ECO:0000256" key="4">
    <source>
        <dbReference type="ARBA" id="ARBA00022692"/>
    </source>
</evidence>
<comment type="caution">
    <text evidence="12">The sequence shown here is derived from an EMBL/GenBank/DDBJ whole genome shotgun (WGS) entry which is preliminary data.</text>
</comment>
<comment type="similarity">
    <text evidence="1 9 11">Belongs to the peptidase A8 family.</text>
</comment>
<dbReference type="PANTHER" id="PTHR33695:SF1">
    <property type="entry name" value="LIPOPROTEIN SIGNAL PEPTIDASE"/>
    <property type="match status" value="1"/>
</dbReference>
<proteinExistence type="inferred from homology"/>
<gene>
    <name evidence="9 12" type="primary">lspA</name>
    <name evidence="12" type="ORF">NSA23_00380</name>
</gene>
<dbReference type="AlphaFoldDB" id="A0A9X2MF74"/>
<dbReference type="PRINTS" id="PR00781">
    <property type="entry name" value="LIPOSIGPTASE"/>
</dbReference>
<dbReference type="Pfam" id="PF01252">
    <property type="entry name" value="Peptidase_A8"/>
    <property type="match status" value="1"/>
</dbReference>
<evidence type="ECO:0000256" key="10">
    <source>
        <dbReference type="RuleBase" id="RU000594"/>
    </source>
</evidence>
<evidence type="ECO:0000256" key="3">
    <source>
        <dbReference type="ARBA" id="ARBA00022670"/>
    </source>
</evidence>
<keyword evidence="6 9" id="KW-0378">Hydrolase</keyword>
<reference evidence="12" key="1">
    <citation type="submission" date="2022-07" db="EMBL/GenBank/DDBJ databases">
        <title>Enhanced cultured diversity of the mouse gut microbiota enables custom-made synthetic communities.</title>
        <authorList>
            <person name="Afrizal A."/>
        </authorList>
    </citation>
    <scope>NUCLEOTIDE SEQUENCE</scope>
    <source>
        <strain evidence="12">DSM 29482</strain>
    </source>
</reference>
<comment type="catalytic activity">
    <reaction evidence="9 10">
        <text>Release of signal peptides from bacterial membrane prolipoproteins. Hydrolyzes -Xaa-Yaa-Zaa-|-(S,diacylglyceryl)Cys-, in which Xaa is hydrophobic (preferably Leu), and Yaa (Ala or Ser) and Zaa (Gly or Ala) have small, neutral side chains.</text>
        <dbReference type="EC" id="3.4.23.36"/>
    </reaction>
</comment>
<comment type="function">
    <text evidence="9 10">This protein specifically catalyzes the removal of signal peptides from prolipoproteins.</text>
</comment>
<evidence type="ECO:0000313" key="12">
    <source>
        <dbReference type="EMBL" id="MCR2042559.1"/>
    </source>
</evidence>
<dbReference type="PROSITE" id="PS00855">
    <property type="entry name" value="SPASE_II"/>
    <property type="match status" value="1"/>
</dbReference>